<dbReference type="InterPro" id="IPR049804">
    <property type="entry name" value="Choice_anch_L"/>
</dbReference>
<dbReference type="NCBIfam" id="TIGR04183">
    <property type="entry name" value="Por_Secre_tail"/>
    <property type="match status" value="1"/>
</dbReference>
<evidence type="ECO:0000256" key="1">
    <source>
        <dbReference type="SAM" id="MobiDB-lite"/>
    </source>
</evidence>
<name>W2CTL4_9BACT</name>
<evidence type="ECO:0008006" key="5">
    <source>
        <dbReference type="Google" id="ProtNLM"/>
    </source>
</evidence>
<accession>W2CTL4</accession>
<proteinExistence type="predicted"/>
<dbReference type="EMBL" id="AYYD01000984">
    <property type="protein sequence ID" value="ETK09831.1"/>
    <property type="molecule type" value="Genomic_DNA"/>
</dbReference>
<dbReference type="Proteomes" id="UP000018874">
    <property type="component" value="Unassembled WGS sequence"/>
</dbReference>
<evidence type="ECO:0000313" key="3">
    <source>
        <dbReference type="EMBL" id="ETK09831.1"/>
    </source>
</evidence>
<sequence length="754" mass="81889">MKKKITRLCATVLLLSAGIAFPTVIQAQRVNTFTVEQQARIDALKQGYIKKGVPAHWAEKRATMIVEQESKAQLRASVRPATPNTGSIKIDRGSTPGSYSSYHTAATQDAYADYLVKHVLLNNPAAVTAISNVHFFGVYGPTDQRSLAYFEYEGTDFPIDKGLILATGDVNGVAGQSPEGPNDIAGGALSANGGYSMAGDPDLTPLVTPNHPDDGSILVFDFKPFKPDVSFDFIFASEEYPQFSNTGFNDIFGFFVTELPSGAPFNIAYFPDGHTPVTINNSNWGNISSSDNDATHLGAPLPDKVNSQWHVPIYQGSPVMEYGGRTIKLTAKANGLSTSKTYRLALKIANVNDQNWGSAVFLSNLDLGAPQVGLDAPYMGAWNREWDEQGKDHLYTDCIQTLKLGFLPAAFDRKLVLSYMGIASKENIRKADGSPLPDTLDLKANEELITFPIKILPVPAADNGKEGAIKACIVSGDCDTVMNKTTKHFFKFFNGIQTNIDFVAPSPKYPGRFKLNITGGSNKVYRSIDNGLHWEFARDTATGEERPFTHDQMEYFLASDRNIWLREPNACAQVQFFHFTKDSLAGPVQPGISRQVIMPEVPGLVSSYAPGIHYVNSGSDLTFRVMPTGANAGKVPVVETGRKSIPDKQGVRVVSNGDGTYTVTIYRVREAIDLRISFAAPNSNVEADGTSIYTERETLYVTSPTANTAKVYNVSGVLVRTLTLSAGETVRTALPAGFYVVALGNGNTHKVIVK</sequence>
<protein>
    <recommendedName>
        <fullName evidence="5">Secretion system C-terminal sorting domain-containing protein</fullName>
    </recommendedName>
</protein>
<evidence type="ECO:0000256" key="2">
    <source>
        <dbReference type="SAM" id="SignalP"/>
    </source>
</evidence>
<keyword evidence="4" id="KW-1185">Reference proteome</keyword>
<keyword evidence="2" id="KW-0732">Signal</keyword>
<comment type="caution">
    <text evidence="3">The sequence shown here is derived from an EMBL/GenBank/DDBJ whole genome shotgun (WGS) entry which is preliminary data.</text>
</comment>
<feature type="chain" id="PRO_5004814218" description="Secretion system C-terminal sorting domain-containing protein" evidence="2">
    <location>
        <begin position="28"/>
        <end position="754"/>
    </location>
</feature>
<organism evidence="3 4">
    <name type="scientific">Tannerella sp. oral taxon BU063 isolate Cell 6/7/9</name>
    <dbReference type="NCBI Taxonomy" id="1411021"/>
    <lineage>
        <taxon>Bacteria</taxon>
        <taxon>Pseudomonadati</taxon>
        <taxon>Bacteroidota</taxon>
        <taxon>Bacteroidia</taxon>
        <taxon>Bacteroidales</taxon>
        <taxon>Tannerellaceae</taxon>
        <taxon>Tannerella</taxon>
    </lineage>
</organism>
<dbReference type="InterPro" id="IPR026444">
    <property type="entry name" value="Secre_tail"/>
</dbReference>
<evidence type="ECO:0000313" key="4">
    <source>
        <dbReference type="Proteomes" id="UP000018874"/>
    </source>
</evidence>
<feature type="region of interest" description="Disordered" evidence="1">
    <location>
        <begin position="75"/>
        <end position="96"/>
    </location>
</feature>
<dbReference type="NCBIfam" id="NF038133">
    <property type="entry name" value="choice_anch_L"/>
    <property type="match status" value="1"/>
</dbReference>
<dbReference type="AlphaFoldDB" id="W2CTL4"/>
<feature type="signal peptide" evidence="2">
    <location>
        <begin position="1"/>
        <end position="27"/>
    </location>
</feature>
<reference evidence="3 4" key="1">
    <citation type="submission" date="2013-11" db="EMBL/GenBank/DDBJ databases">
        <title>Single cell genomics of uncultured Tannerella BU063 (oral taxon 286).</title>
        <authorList>
            <person name="Beall C.J."/>
            <person name="Campbell A.G."/>
            <person name="Griffen A.L."/>
            <person name="Podar M."/>
            <person name="Leys E.J."/>
        </authorList>
    </citation>
    <scope>NUCLEOTIDE SEQUENCE [LARGE SCALE GENOMIC DNA]</scope>
    <source>
        <strain evidence="3">Cell 6/7/9</strain>
    </source>
</reference>
<dbReference type="PATRIC" id="fig|1411021.3.peg.887"/>
<gene>
    <name evidence="3" type="ORF">T231_08055</name>
</gene>